<keyword evidence="5" id="KW-0786">Thiamine pyrophosphate</keyword>
<dbReference type="InterPro" id="IPR005474">
    <property type="entry name" value="Transketolase_N"/>
</dbReference>
<dbReference type="PANTHER" id="PTHR47514">
    <property type="entry name" value="TRANSKETOLASE N-TERMINAL SECTION-RELATED"/>
    <property type="match status" value="1"/>
</dbReference>
<dbReference type="GO" id="GO:0046872">
    <property type="term" value="F:metal ion binding"/>
    <property type="evidence" value="ECO:0007669"/>
    <property type="project" value="UniProtKB-KW"/>
</dbReference>
<evidence type="ECO:0000256" key="3">
    <source>
        <dbReference type="ARBA" id="ARBA00022679"/>
    </source>
</evidence>
<evidence type="ECO:0000256" key="2">
    <source>
        <dbReference type="ARBA" id="ARBA00007131"/>
    </source>
</evidence>
<feature type="domain" description="Transketolase N-terminal" evidence="6">
    <location>
        <begin position="30"/>
        <end position="284"/>
    </location>
</feature>
<protein>
    <submittedName>
        <fullName evidence="7">Transketolase, thiamine diphosphate binding domain protein</fullName>
    </submittedName>
</protein>
<keyword evidence="8" id="KW-1185">Reference proteome</keyword>
<dbReference type="STRING" id="518637.EUBIFOR_02392"/>
<dbReference type="SUPFAM" id="SSF52518">
    <property type="entry name" value="Thiamin diphosphate-binding fold (THDP-binding)"/>
    <property type="match status" value="1"/>
</dbReference>
<comment type="similarity">
    <text evidence="2">Belongs to the transketolase family.</text>
</comment>
<sequence length="291" mass="32429">MYCDEKFVIMYAQKGDNLNIMENKELALHAKNIRRNIVKEVYSAQSGHPGGSLGATDILTELYFEEMDINEENLNTLNRDRFVLSKGHASPALYAVLAEKGFLPEEELTTFRAINSRLQGHPNMNYVEGVDMSTGSLGQGISCAVGMALANKLDKNDHRIYTVLGDGECQEGQVWEATMSAAHYKLDNLCIIVDNNNLQIDGHVDEGMSVYPLDKKFEAFNCHVINIDGHDFDQLRAALKEARETKGMPTVIVAKTIKGKGVSFMEDQQGWHGVAPNEEQYHAAMKELEAE</sequence>
<dbReference type="HOGENOM" id="CLU_009227_4_1_9"/>
<reference evidence="7 8" key="1">
    <citation type="submission" date="2008-10" db="EMBL/GenBank/DDBJ databases">
        <authorList>
            <person name="Fulton L."/>
            <person name="Clifton S."/>
            <person name="Fulton B."/>
            <person name="Xu J."/>
            <person name="Minx P."/>
            <person name="Pepin K.H."/>
            <person name="Johnson M."/>
            <person name="Bhonagiri V."/>
            <person name="Nash W.E."/>
            <person name="Mardis E.R."/>
            <person name="Wilson R.K."/>
        </authorList>
    </citation>
    <scope>NUCLEOTIDE SEQUENCE [LARGE SCALE GENOMIC DNA]</scope>
    <source>
        <strain evidence="7 8">DSM 3989</strain>
    </source>
</reference>
<dbReference type="Proteomes" id="UP000004315">
    <property type="component" value="Unassembled WGS sequence"/>
</dbReference>
<dbReference type="GO" id="GO:0016740">
    <property type="term" value="F:transferase activity"/>
    <property type="evidence" value="ECO:0007669"/>
    <property type="project" value="UniProtKB-KW"/>
</dbReference>
<organism evidence="7 8">
    <name type="scientific">Holdemanella biformis DSM 3989</name>
    <dbReference type="NCBI Taxonomy" id="518637"/>
    <lineage>
        <taxon>Bacteria</taxon>
        <taxon>Bacillati</taxon>
        <taxon>Bacillota</taxon>
        <taxon>Erysipelotrichia</taxon>
        <taxon>Erysipelotrichales</taxon>
        <taxon>Erysipelotrichaceae</taxon>
        <taxon>Holdemanella</taxon>
    </lineage>
</organism>
<keyword evidence="3" id="KW-0808">Transferase</keyword>
<name>B7CDV7_9FIRM</name>
<dbReference type="EMBL" id="ABYT01000127">
    <property type="protein sequence ID" value="EEC89045.1"/>
    <property type="molecule type" value="Genomic_DNA"/>
</dbReference>
<dbReference type="PROSITE" id="PS00801">
    <property type="entry name" value="TRANSKETOLASE_1"/>
    <property type="match status" value="1"/>
</dbReference>
<dbReference type="eggNOG" id="COG3959">
    <property type="taxonomic scope" value="Bacteria"/>
</dbReference>
<evidence type="ECO:0000256" key="5">
    <source>
        <dbReference type="ARBA" id="ARBA00023052"/>
    </source>
</evidence>
<evidence type="ECO:0000256" key="4">
    <source>
        <dbReference type="ARBA" id="ARBA00022723"/>
    </source>
</evidence>
<evidence type="ECO:0000313" key="8">
    <source>
        <dbReference type="Proteomes" id="UP000004315"/>
    </source>
</evidence>
<dbReference type="AlphaFoldDB" id="B7CDV7"/>
<dbReference type="Gene3D" id="3.40.50.970">
    <property type="match status" value="1"/>
</dbReference>
<reference evidence="7 8" key="2">
    <citation type="submission" date="2008-11" db="EMBL/GenBank/DDBJ databases">
        <title>Draft genome sequence of Eubacterium biforme (DSM 3989).</title>
        <authorList>
            <person name="Sudarsanam P."/>
            <person name="Ley R."/>
            <person name="Guruge J."/>
            <person name="Turnbaugh P.J."/>
            <person name="Mahowald M."/>
            <person name="Liep D."/>
            <person name="Gordon J."/>
        </authorList>
    </citation>
    <scope>NUCLEOTIDE SEQUENCE [LARGE SCALE GENOMIC DNA]</scope>
    <source>
        <strain evidence="7 8">DSM 3989</strain>
    </source>
</reference>
<dbReference type="InterPro" id="IPR029061">
    <property type="entry name" value="THDP-binding"/>
</dbReference>
<accession>B7CDV7</accession>
<evidence type="ECO:0000256" key="1">
    <source>
        <dbReference type="ARBA" id="ARBA00001964"/>
    </source>
</evidence>
<evidence type="ECO:0000259" key="6">
    <source>
        <dbReference type="Pfam" id="PF00456"/>
    </source>
</evidence>
<proteinExistence type="inferred from homology"/>
<dbReference type="CDD" id="cd02012">
    <property type="entry name" value="TPP_TK"/>
    <property type="match status" value="1"/>
</dbReference>
<comment type="cofactor">
    <cofactor evidence="1">
        <name>thiamine diphosphate</name>
        <dbReference type="ChEBI" id="CHEBI:58937"/>
    </cofactor>
</comment>
<gene>
    <name evidence="7" type="ORF">EUBIFOR_02392</name>
</gene>
<comment type="caution">
    <text evidence="7">The sequence shown here is derived from an EMBL/GenBank/DDBJ whole genome shotgun (WGS) entry which is preliminary data.</text>
</comment>
<dbReference type="PANTHER" id="PTHR47514:SF1">
    <property type="entry name" value="TRANSKETOLASE N-TERMINAL SECTION-RELATED"/>
    <property type="match status" value="1"/>
</dbReference>
<dbReference type="InterPro" id="IPR049557">
    <property type="entry name" value="Transketolase_CS"/>
</dbReference>
<keyword evidence="4" id="KW-0479">Metal-binding</keyword>
<evidence type="ECO:0000313" key="7">
    <source>
        <dbReference type="EMBL" id="EEC89045.1"/>
    </source>
</evidence>
<dbReference type="Pfam" id="PF00456">
    <property type="entry name" value="Transketolase_N"/>
    <property type="match status" value="1"/>
</dbReference>